<name>A0AAW8T632_9ENTE</name>
<gene>
    <name evidence="3" type="ORF">P7D69_10220</name>
</gene>
<dbReference type="Pfam" id="PF20585">
    <property type="entry name" value="Pectate_lyase_5"/>
    <property type="match status" value="1"/>
</dbReference>
<evidence type="ECO:0008006" key="5">
    <source>
        <dbReference type="Google" id="ProtNLM"/>
    </source>
</evidence>
<feature type="region of interest" description="Disordered" evidence="1">
    <location>
        <begin position="392"/>
        <end position="413"/>
    </location>
</feature>
<organism evidence="3 4">
    <name type="scientific">Enterococcus raffinosus</name>
    <dbReference type="NCBI Taxonomy" id="71452"/>
    <lineage>
        <taxon>Bacteria</taxon>
        <taxon>Bacillati</taxon>
        <taxon>Bacillota</taxon>
        <taxon>Bacilli</taxon>
        <taxon>Lactobacillales</taxon>
        <taxon>Enterococcaceae</taxon>
        <taxon>Enterococcus</taxon>
    </lineage>
</organism>
<dbReference type="RefSeq" id="WP_311816655.1">
    <property type="nucleotide sequence ID" value="NZ_JARPXG010000008.1"/>
</dbReference>
<dbReference type="EMBL" id="JARPXL010000008">
    <property type="protein sequence ID" value="MDT2544711.1"/>
    <property type="molecule type" value="Genomic_DNA"/>
</dbReference>
<protein>
    <recommendedName>
        <fullName evidence="5">Adhesin domain-containing protein</fullName>
    </recommendedName>
</protein>
<comment type="caution">
    <text evidence="3">The sequence shown here is derived from an EMBL/GenBank/DDBJ whole genome shotgun (WGS) entry which is preliminary data.</text>
</comment>
<dbReference type="Proteomes" id="UP001254770">
    <property type="component" value="Unassembled WGS sequence"/>
</dbReference>
<evidence type="ECO:0000313" key="4">
    <source>
        <dbReference type="Proteomes" id="UP001254770"/>
    </source>
</evidence>
<keyword evidence="2" id="KW-0732">Signal</keyword>
<evidence type="ECO:0000256" key="2">
    <source>
        <dbReference type="SAM" id="SignalP"/>
    </source>
</evidence>
<dbReference type="InterPro" id="IPR046776">
    <property type="entry name" value="Pectate_lyase_5"/>
</dbReference>
<dbReference type="AlphaFoldDB" id="A0AAW8T632"/>
<evidence type="ECO:0000313" key="3">
    <source>
        <dbReference type="EMBL" id="MDT2544711.1"/>
    </source>
</evidence>
<feature type="signal peptide" evidence="2">
    <location>
        <begin position="1"/>
        <end position="26"/>
    </location>
</feature>
<proteinExistence type="predicted"/>
<sequence>MKKRIAMSLLGIMLFQNALFMNTALAEEITNHSGISSNAENIPDTPEWERIKTNPIISEALNEINADPDFAEVVQGSNTNLNPSTSQNDSVKKINVSNFEELKAALTTTELLEVNIIADITLDGNIYIPVTGKVVMGNGHKLDMNSHDIKLDIENGEAEINDLSIEKTNIFGFFWSDKKGVRVTYNNIHVTGNQMTYLPYGELILEGDCFSIAYLEEVYQGNKLSIKPNANVTMISFGILTSCIDLSGEGAELNVAKDGNLSAYGINKGLQGGSQFKLTNEGFLKLRGRLNAALHIDDQSTAEFLDGSEFIGISYGTVLEGAEATNGKIIVRSGASFDVTSSGNQGTVITGDELTFEEGSRFSMTNLNEQGKGAVMGSWLSKTKVNIKSSTGIRTWERGSDPTGEPTNSYEGSLEASFSLDGYENTVKQENMTSNNQDFANNYNTGDVSKIVGGY</sequence>
<feature type="chain" id="PRO_5043544189" description="Adhesin domain-containing protein" evidence="2">
    <location>
        <begin position="27"/>
        <end position="455"/>
    </location>
</feature>
<reference evidence="3" key="1">
    <citation type="submission" date="2023-03" db="EMBL/GenBank/DDBJ databases">
        <authorList>
            <person name="Shen W."/>
            <person name="Cai J."/>
        </authorList>
    </citation>
    <scope>NUCLEOTIDE SEQUENCE</scope>
    <source>
        <strain evidence="3">Y15</strain>
    </source>
</reference>
<evidence type="ECO:0000256" key="1">
    <source>
        <dbReference type="SAM" id="MobiDB-lite"/>
    </source>
</evidence>
<accession>A0AAW8T632</accession>